<evidence type="ECO:0000256" key="2">
    <source>
        <dbReference type="ARBA" id="ARBA00004922"/>
    </source>
</evidence>
<feature type="transmembrane region" description="Helical" evidence="10">
    <location>
        <begin position="178"/>
        <end position="200"/>
    </location>
</feature>
<feature type="transmembrane region" description="Helical" evidence="10">
    <location>
        <begin position="317"/>
        <end position="339"/>
    </location>
</feature>
<evidence type="ECO:0000256" key="4">
    <source>
        <dbReference type="ARBA" id="ARBA00022676"/>
    </source>
</evidence>
<keyword evidence="5" id="KW-0808">Transferase</keyword>
<evidence type="ECO:0000256" key="3">
    <source>
        <dbReference type="ARBA" id="ARBA00007063"/>
    </source>
</evidence>
<dbReference type="PANTHER" id="PTHR22760:SF2">
    <property type="entry name" value="ALPHA-1,2-MANNOSYLTRANSFERASE ALG9"/>
    <property type="match status" value="1"/>
</dbReference>
<feature type="chain" id="PRO_5003508798" description="Mannosyltransferase" evidence="11">
    <location>
        <begin position="20"/>
        <end position="564"/>
    </location>
</feature>
<dbReference type="InterPro" id="IPR005599">
    <property type="entry name" value="GPI_mannosylTrfase"/>
</dbReference>
<comment type="pathway">
    <text evidence="2">Protein modification; protein glycosylation.</text>
</comment>
<accession>G8C2E9</accession>
<dbReference type="GO" id="GO:0006488">
    <property type="term" value="P:dolichol-linked oligosaccharide biosynthetic process"/>
    <property type="evidence" value="ECO:0007669"/>
    <property type="project" value="EnsemblFungi"/>
</dbReference>
<dbReference type="KEGG" id="tpf:TPHA_0P01690"/>
<dbReference type="UniPathway" id="UPA00378"/>
<evidence type="ECO:0000256" key="7">
    <source>
        <dbReference type="ARBA" id="ARBA00022824"/>
    </source>
</evidence>
<keyword evidence="7 10" id="KW-0256">Endoplasmic reticulum</keyword>
<feature type="transmembrane region" description="Helical" evidence="10">
    <location>
        <begin position="265"/>
        <end position="286"/>
    </location>
</feature>
<feature type="transmembrane region" description="Helical" evidence="10">
    <location>
        <begin position="140"/>
        <end position="158"/>
    </location>
</feature>
<sequence>MRVITVLLVTALAISRLYVQPWFSIISDCDETFNYWEPLNLLLRGFGKQTWEYSPAYAIRSWAFLLPFYGVLYPIKKFELIGQDGTMYFYIIRAFLGLLSFLFEFDLFKEIQSTISLRIADMWLFIQLFNPGWFHASVEFLPSSIAMIFYLGSIKYSLRYLSSNRKSCLVSSLGFNFTAAILGWPFVLVLSVPLCLHFLLTHRLMSTIRVSFDCLVIFLTIASIVIGIDSSFYGKFSPVSWNILSYNVLEADESSGPNIFGIEPWYYYLLNLLLNFPLPVLGGVLFGIFNWRLWPLSSSLLLWLVIFTLQLHKEERFLYPIYGLISLSSAVGLYQLVTIFSGRKKVLKRMFSFIILLGILLQASSRIIALLKNYSAPFETYSKLYEKIDSDKHTNDIINVCTGREWYHFPNSFFLPDNYRLRFVKSGFDGLLPGDFDESNSSIFQKVRKLPENMNNKNIFDPNKIWDAENCDYFIDLMISTDIEQDVLNPNSLSAEWSKVSCSEFIDVDNSKIFGRAFYIPEPILNILSKFITPSINKCYGVNYIDYCLFEKDDNIVMEESANV</sequence>
<dbReference type="EMBL" id="HE612871">
    <property type="protein sequence ID" value="CCE66327.1"/>
    <property type="molecule type" value="Genomic_DNA"/>
</dbReference>
<dbReference type="OrthoDB" id="497541at2759"/>
<evidence type="ECO:0000256" key="8">
    <source>
        <dbReference type="ARBA" id="ARBA00022989"/>
    </source>
</evidence>
<evidence type="ECO:0000256" key="9">
    <source>
        <dbReference type="ARBA" id="ARBA00023136"/>
    </source>
</evidence>
<keyword evidence="13" id="KW-1185">Reference proteome</keyword>
<comment type="similarity">
    <text evidence="3 10">Belongs to the glycosyltransferase 22 family.</text>
</comment>
<keyword evidence="6 10" id="KW-0812">Transmembrane</keyword>
<feature type="transmembrane region" description="Helical" evidence="10">
    <location>
        <begin position="57"/>
        <end position="75"/>
    </location>
</feature>
<reference evidence="12 13" key="1">
    <citation type="journal article" date="2011" name="Proc. Natl. Acad. Sci. U.S.A.">
        <title>Evolutionary erosion of yeast sex chromosomes by mating-type switching accidents.</title>
        <authorList>
            <person name="Gordon J.L."/>
            <person name="Armisen D."/>
            <person name="Proux-Wera E."/>
            <person name="Oheigeartaigh S.S."/>
            <person name="Byrne K.P."/>
            <person name="Wolfe K.H."/>
        </authorList>
    </citation>
    <scope>NUCLEOTIDE SEQUENCE [LARGE SCALE GENOMIC DNA]</scope>
    <source>
        <strain evidence="13">ATCC 24235 / CBS 4417 / NBRC 1672 / NRRL Y-8282 / UCD 70-5</strain>
    </source>
</reference>
<dbReference type="PANTHER" id="PTHR22760">
    <property type="entry name" value="GLYCOSYLTRANSFERASE"/>
    <property type="match status" value="1"/>
</dbReference>
<dbReference type="Pfam" id="PF03901">
    <property type="entry name" value="Glyco_transf_22"/>
    <property type="match status" value="1"/>
</dbReference>
<dbReference type="STRING" id="1071381.G8C2E9"/>
<evidence type="ECO:0000256" key="5">
    <source>
        <dbReference type="ARBA" id="ARBA00022679"/>
    </source>
</evidence>
<dbReference type="GO" id="GO:0052926">
    <property type="term" value="F:dol-P-Man:Man(6)GlcNAc(2)-PP-Dol alpha-1,2-mannosyltransferase activity"/>
    <property type="evidence" value="ECO:0007669"/>
    <property type="project" value="EnsemblFungi"/>
</dbReference>
<feature type="transmembrane region" description="Helical" evidence="10">
    <location>
        <begin position="351"/>
        <end position="371"/>
    </location>
</feature>
<name>G8C2E9_TETPH</name>
<dbReference type="EC" id="2.4.1.-" evidence="10"/>
<dbReference type="AlphaFoldDB" id="G8C2E9"/>
<keyword evidence="9 10" id="KW-0472">Membrane</keyword>
<dbReference type="GO" id="GO:0052918">
    <property type="term" value="F:dol-P-Man:Man(8)GlcNAc(2)-PP-Dol alpha-1,2-mannosyltransferase activity"/>
    <property type="evidence" value="ECO:0007669"/>
    <property type="project" value="EnsemblFungi"/>
</dbReference>
<organism evidence="12 13">
    <name type="scientific">Tetrapisispora phaffii (strain ATCC 24235 / CBS 4417 / NBRC 1672 / NRRL Y-8282 / UCD 70-5)</name>
    <name type="common">Yeast</name>
    <name type="synonym">Fabospora phaffii</name>
    <dbReference type="NCBI Taxonomy" id="1071381"/>
    <lineage>
        <taxon>Eukaryota</taxon>
        <taxon>Fungi</taxon>
        <taxon>Dikarya</taxon>
        <taxon>Ascomycota</taxon>
        <taxon>Saccharomycotina</taxon>
        <taxon>Saccharomycetes</taxon>
        <taxon>Saccharomycetales</taxon>
        <taxon>Saccharomycetaceae</taxon>
        <taxon>Tetrapisispora</taxon>
    </lineage>
</organism>
<evidence type="ECO:0000313" key="13">
    <source>
        <dbReference type="Proteomes" id="UP000005666"/>
    </source>
</evidence>
<comment type="subcellular location">
    <subcellularLocation>
        <location evidence="1 10">Endoplasmic reticulum membrane</location>
        <topology evidence="1 10">Multi-pass membrane protein</topology>
    </subcellularLocation>
</comment>
<evidence type="ECO:0000256" key="11">
    <source>
        <dbReference type="SAM" id="SignalP"/>
    </source>
</evidence>
<feature type="transmembrane region" description="Helical" evidence="10">
    <location>
        <begin position="87"/>
        <end position="103"/>
    </location>
</feature>
<protein>
    <recommendedName>
        <fullName evidence="10">Mannosyltransferase</fullName>
        <ecNumber evidence="10">2.4.1.-</ecNumber>
    </recommendedName>
</protein>
<feature type="transmembrane region" description="Helical" evidence="10">
    <location>
        <begin position="212"/>
        <end position="233"/>
    </location>
</feature>
<keyword evidence="11" id="KW-0732">Signal</keyword>
<keyword evidence="8 10" id="KW-1133">Transmembrane helix</keyword>
<proteinExistence type="inferred from homology"/>
<feature type="signal peptide" evidence="11">
    <location>
        <begin position="1"/>
        <end position="19"/>
    </location>
</feature>
<dbReference type="GO" id="GO:0005789">
    <property type="term" value="C:endoplasmic reticulum membrane"/>
    <property type="evidence" value="ECO:0007669"/>
    <property type="project" value="UniProtKB-SubCell"/>
</dbReference>
<dbReference type="Proteomes" id="UP000005666">
    <property type="component" value="Chromosome 16"/>
</dbReference>
<dbReference type="OMA" id="PRDMHAK"/>
<gene>
    <name evidence="12" type="primary">TPHA0P01690</name>
    <name evidence="12" type="ordered locus">TPHA_0P01690</name>
</gene>
<dbReference type="RefSeq" id="XP_003688761.1">
    <property type="nucleotide sequence ID" value="XM_003688713.1"/>
</dbReference>
<dbReference type="eggNOG" id="KOG2515">
    <property type="taxonomic scope" value="Eukaryota"/>
</dbReference>
<evidence type="ECO:0000256" key="6">
    <source>
        <dbReference type="ARBA" id="ARBA00022692"/>
    </source>
</evidence>
<dbReference type="HOGENOM" id="CLU_018152_1_1_1"/>
<evidence type="ECO:0000256" key="10">
    <source>
        <dbReference type="RuleBase" id="RU363075"/>
    </source>
</evidence>
<dbReference type="GeneID" id="11530785"/>
<evidence type="ECO:0000313" key="12">
    <source>
        <dbReference type="EMBL" id="CCE66327.1"/>
    </source>
</evidence>
<evidence type="ECO:0000256" key="1">
    <source>
        <dbReference type="ARBA" id="ARBA00004477"/>
    </source>
</evidence>
<keyword evidence="4 10" id="KW-0328">Glycosyltransferase</keyword>